<gene>
    <name evidence="1" type="ORF">NCS_11069</name>
</gene>
<dbReference type="EMBL" id="LT841358">
    <property type="protein sequence ID" value="SMH71262.1"/>
    <property type="molecule type" value="Genomic_DNA"/>
</dbReference>
<organism evidence="1 2">
    <name type="scientific">Candidatus Nitrosotalea okcheonensis</name>
    <dbReference type="NCBI Taxonomy" id="1903276"/>
    <lineage>
        <taxon>Archaea</taxon>
        <taxon>Nitrososphaerota</taxon>
        <taxon>Nitrososphaeria</taxon>
        <taxon>Nitrosotaleales</taxon>
        <taxon>Nitrosotaleaceae</taxon>
        <taxon>Nitrosotalea</taxon>
    </lineage>
</organism>
<dbReference type="RefSeq" id="WP_157927263.1">
    <property type="nucleotide sequence ID" value="NZ_LT841358.1"/>
</dbReference>
<protein>
    <submittedName>
        <fullName evidence="1">Uncharacterized protein</fullName>
    </submittedName>
</protein>
<evidence type="ECO:0000313" key="1">
    <source>
        <dbReference type="EMBL" id="SMH71262.1"/>
    </source>
</evidence>
<keyword evidence="2" id="KW-1185">Reference proteome</keyword>
<dbReference type="Proteomes" id="UP000230607">
    <property type="component" value="Chromosome 1"/>
</dbReference>
<proteinExistence type="predicted"/>
<sequence>MQLRNKYYKYFQEMSGIIGISEIDLKEKIGNLHVGDKFETQTYTMHVKKISESNGQVLYHVCLYDGTGKLIRNDPIFLSRPKRQKYM</sequence>
<accession>A0A2H1FER5</accession>
<reference evidence="2" key="1">
    <citation type="submission" date="2017-03" db="EMBL/GenBank/DDBJ databases">
        <authorList>
            <person name="Herbold C."/>
        </authorList>
    </citation>
    <scope>NUCLEOTIDE SEQUENCE [LARGE SCALE GENOMIC DNA]</scope>
</reference>
<evidence type="ECO:0000313" key="2">
    <source>
        <dbReference type="Proteomes" id="UP000230607"/>
    </source>
</evidence>
<name>A0A2H1FER5_9ARCH</name>
<dbReference type="AlphaFoldDB" id="A0A2H1FER5"/>